<dbReference type="GO" id="GO:0003677">
    <property type="term" value="F:DNA binding"/>
    <property type="evidence" value="ECO:0007669"/>
    <property type="project" value="InterPro"/>
</dbReference>
<dbReference type="SUPFAM" id="SSF47413">
    <property type="entry name" value="lambda repressor-like DNA-binding domains"/>
    <property type="match status" value="1"/>
</dbReference>
<dbReference type="STRING" id="762845.BCR26_15435"/>
<dbReference type="PANTHER" id="PTHR37038:SF14">
    <property type="entry name" value="TRANSCRIPTIONAL ACTIVATOR"/>
    <property type="match status" value="1"/>
</dbReference>
<dbReference type="SMART" id="SM00530">
    <property type="entry name" value="HTH_XRE"/>
    <property type="match status" value="1"/>
</dbReference>
<gene>
    <name evidence="2" type="ORF">BCR26_15435</name>
</gene>
<keyword evidence="3" id="KW-1185">Reference proteome</keyword>
<dbReference type="SUPFAM" id="SSF48452">
    <property type="entry name" value="TPR-like"/>
    <property type="match status" value="1"/>
</dbReference>
<accession>A0A1E5KV59</accession>
<dbReference type="PANTHER" id="PTHR37038">
    <property type="entry name" value="TRANSCRIPTIONAL REGULATOR-RELATED"/>
    <property type="match status" value="1"/>
</dbReference>
<dbReference type="CDD" id="cd00093">
    <property type="entry name" value="HTH_XRE"/>
    <property type="match status" value="1"/>
</dbReference>
<comment type="caution">
    <text evidence="2">The sequence shown here is derived from an EMBL/GenBank/DDBJ whole genome shotgun (WGS) entry which is preliminary data.</text>
</comment>
<dbReference type="OrthoDB" id="1150409at2"/>
<dbReference type="InterPro" id="IPR053163">
    <property type="entry name" value="HTH-type_regulator_Rgg"/>
</dbReference>
<sequence>MKVLGSKIKDVRERKKMSQQELAEEICPYAVIRIIETKNRCDSLNNFIAICERLEIKFDEYIEYTVEEKVNFFFDEIEEKCNRLEHKEAYELMNNFEIENVNQDIVTMIKYKYYQGITALLGAEDFSTAQVYLYQVMDYGENVNIYSILSINALGASYALTNEMDKAKVYYDKSMVLLERYTGEMEPIAYKAYYNSAKFYSLLEEYEMSIRICEQAIQLNKKYKTLYYLDLLYYELGFNKYMLNQDGIMEYKISYYLCQVFENKELPKYIIEDSKKYNIPFQVDENGVIKKRL</sequence>
<proteinExistence type="predicted"/>
<dbReference type="InterPro" id="IPR011990">
    <property type="entry name" value="TPR-like_helical_dom_sf"/>
</dbReference>
<dbReference type="InterPro" id="IPR010982">
    <property type="entry name" value="Lambda_DNA-bd_dom_sf"/>
</dbReference>
<dbReference type="InterPro" id="IPR019734">
    <property type="entry name" value="TPR_rpt"/>
</dbReference>
<name>A0A1E5KV59_9ENTE</name>
<dbReference type="SMART" id="SM00028">
    <property type="entry name" value="TPR"/>
    <property type="match status" value="2"/>
</dbReference>
<dbReference type="RefSeq" id="WP_069699265.1">
    <property type="nucleotide sequence ID" value="NZ_JAGGMA010000042.1"/>
</dbReference>
<dbReference type="InterPro" id="IPR001387">
    <property type="entry name" value="Cro/C1-type_HTH"/>
</dbReference>
<evidence type="ECO:0000259" key="1">
    <source>
        <dbReference type="PROSITE" id="PS50943"/>
    </source>
</evidence>
<dbReference type="PROSITE" id="PS50943">
    <property type="entry name" value="HTH_CROC1"/>
    <property type="match status" value="1"/>
</dbReference>
<dbReference type="AlphaFoldDB" id="A0A1E5KV59"/>
<dbReference type="EMBL" id="MIEK01000035">
    <property type="protein sequence ID" value="OEH81761.1"/>
    <property type="molecule type" value="Genomic_DNA"/>
</dbReference>
<dbReference type="Gene3D" id="1.25.40.10">
    <property type="entry name" value="Tetratricopeptide repeat domain"/>
    <property type="match status" value="1"/>
</dbReference>
<feature type="domain" description="HTH cro/C1-type" evidence="1">
    <location>
        <begin position="8"/>
        <end position="61"/>
    </location>
</feature>
<protein>
    <recommendedName>
        <fullName evidence="1">HTH cro/C1-type domain-containing protein</fullName>
    </recommendedName>
</protein>
<evidence type="ECO:0000313" key="3">
    <source>
        <dbReference type="Proteomes" id="UP000095256"/>
    </source>
</evidence>
<dbReference type="Proteomes" id="UP000095256">
    <property type="component" value="Unassembled WGS sequence"/>
</dbReference>
<organism evidence="2 3">
    <name type="scientific">Enterococcus rivorum</name>
    <dbReference type="NCBI Taxonomy" id="762845"/>
    <lineage>
        <taxon>Bacteria</taxon>
        <taxon>Bacillati</taxon>
        <taxon>Bacillota</taxon>
        <taxon>Bacilli</taxon>
        <taxon>Lactobacillales</taxon>
        <taxon>Enterococcaceae</taxon>
        <taxon>Enterococcus</taxon>
    </lineage>
</organism>
<reference evidence="2 3" key="1">
    <citation type="submission" date="2016-09" db="EMBL/GenBank/DDBJ databases">
        <authorList>
            <person name="Capua I."/>
            <person name="De Benedictis P."/>
            <person name="Joannis T."/>
            <person name="Lombin L.H."/>
            <person name="Cattoli G."/>
        </authorList>
    </citation>
    <scope>NUCLEOTIDE SEQUENCE [LARGE SCALE GENOMIC DNA]</scope>
    <source>
        <strain evidence="2 3">LMG 25899</strain>
    </source>
</reference>
<evidence type="ECO:0000313" key="2">
    <source>
        <dbReference type="EMBL" id="OEH81761.1"/>
    </source>
</evidence>